<gene>
    <name evidence="1" type="ORF">OVN521_LOCUS18877</name>
    <name evidence="2" type="ORF">UXM345_LOCUS22620</name>
</gene>
<evidence type="ECO:0000313" key="2">
    <source>
        <dbReference type="EMBL" id="CAF4107580.1"/>
    </source>
</evidence>
<proteinExistence type="predicted"/>
<dbReference type="AlphaFoldDB" id="A0A819SN66"/>
<evidence type="ECO:0000313" key="3">
    <source>
        <dbReference type="Proteomes" id="UP000663866"/>
    </source>
</evidence>
<evidence type="ECO:0000313" key="1">
    <source>
        <dbReference type="EMBL" id="CAF4065629.1"/>
    </source>
</evidence>
<dbReference type="Proteomes" id="UP000663866">
    <property type="component" value="Unassembled WGS sequence"/>
</dbReference>
<comment type="caution">
    <text evidence="1">The sequence shown here is derived from an EMBL/GenBank/DDBJ whole genome shotgun (WGS) entry which is preliminary data.</text>
</comment>
<keyword evidence="3" id="KW-1185">Reference proteome</keyword>
<reference evidence="1" key="1">
    <citation type="submission" date="2021-02" db="EMBL/GenBank/DDBJ databases">
        <authorList>
            <person name="Nowell W R."/>
        </authorList>
    </citation>
    <scope>NUCLEOTIDE SEQUENCE</scope>
</reference>
<dbReference type="EMBL" id="CAJOBF010003760">
    <property type="protein sequence ID" value="CAF4107580.1"/>
    <property type="molecule type" value="Genomic_DNA"/>
</dbReference>
<sequence length="734" mass="86050">MNELAKLLLERLGSAFKSSTGANPSLCITDKDMIKKMNIRHHLTLFTNINGVQDLMKFFATCKLAFQSSVIAGEPNYLRWKDVLTIIREWRISLTDFVGQYVQYKESFVQFPLDASAFVYLMQVRLELEYSRLSSFEVVRDMMTKLKLEYDSFYREYQTLFGQHVQRKVYDESGSCTEYRRLKQPSLVHCFFPALELKTILNKVDTSRYKFPRTTQHILDIMSVQNPADISILENEPVEEFFDHLVEQINVWLDWFEKFVDIFLCIIEWLRNCKMEKADQFYRELYNTRNDSAITLLKIKTLIQDVLKIFEHFNHLPRLCHLFNCTLPFEIIDPGTVSAPDQSKLFIAETKQFRPNDNFKVNANCIDGKIHRIDGRRHVRWSLACEQYPYHVVIEYQPDGSSGEYYALQSQKFSSRDQCLLRGEFKTQRGGHLKMRIENPSQHVPHTLWFQIKSNALSACQLFHGIFNIEYGKCFDSSTATIKKSDFVTIMDRVFSFIDNLLDGSISLDEMNELRVVFCDKNINVREEVQKLFATRSNDDNARLPMTTATLATSKTSSDERIEQVCKWLETYQYYSHVSIIIDCVKIFQIISTEANDQSMNHLHDLTIDNSRSLKEISDTYNDVYLRFKKLSGEHLQLIKTMVACPNVVEMMRNSKLYSTDGLRRFQELRDNLTTQFQFQERNNMILNSWIITFTLCVPFVHNARDLEQFVDDVARLKIIDENSCEHIKGRTQL</sequence>
<protein>
    <submittedName>
        <fullName evidence="1">Uncharacterized protein</fullName>
    </submittedName>
</protein>
<organism evidence="1 3">
    <name type="scientific">Rotaria magnacalcarata</name>
    <dbReference type="NCBI Taxonomy" id="392030"/>
    <lineage>
        <taxon>Eukaryota</taxon>
        <taxon>Metazoa</taxon>
        <taxon>Spiralia</taxon>
        <taxon>Gnathifera</taxon>
        <taxon>Rotifera</taxon>
        <taxon>Eurotatoria</taxon>
        <taxon>Bdelloidea</taxon>
        <taxon>Philodinida</taxon>
        <taxon>Philodinidae</taxon>
        <taxon>Rotaria</taxon>
    </lineage>
</organism>
<dbReference type="EMBL" id="CAJOBG010003485">
    <property type="protein sequence ID" value="CAF4065629.1"/>
    <property type="molecule type" value="Genomic_DNA"/>
</dbReference>
<name>A0A819SN66_9BILA</name>
<accession>A0A819SN66</accession>
<dbReference type="Proteomes" id="UP000663842">
    <property type="component" value="Unassembled WGS sequence"/>
</dbReference>